<evidence type="ECO:0000256" key="3">
    <source>
        <dbReference type="ARBA" id="ARBA00022676"/>
    </source>
</evidence>
<dbReference type="GO" id="GO:0016020">
    <property type="term" value="C:membrane"/>
    <property type="evidence" value="ECO:0007669"/>
    <property type="project" value="UniProtKB-SubCell"/>
</dbReference>
<comment type="similarity">
    <text evidence="2">Belongs to the glycosyltransferase 28 family.</text>
</comment>
<evidence type="ECO:0000256" key="1">
    <source>
        <dbReference type="ARBA" id="ARBA00004370"/>
    </source>
</evidence>
<dbReference type="Gene3D" id="3.40.50.2000">
    <property type="entry name" value="Glycogen Phosphorylase B"/>
    <property type="match status" value="2"/>
</dbReference>
<dbReference type="InterPro" id="IPR009695">
    <property type="entry name" value="Diacylglyc_glucosyltr_N"/>
</dbReference>
<evidence type="ECO:0000256" key="2">
    <source>
        <dbReference type="ARBA" id="ARBA00006962"/>
    </source>
</evidence>
<evidence type="ECO:0000259" key="6">
    <source>
        <dbReference type="Pfam" id="PF06925"/>
    </source>
</evidence>
<organism evidence="7 8">
    <name type="scientific">Selenomonas bovis</name>
    <dbReference type="NCBI Taxonomy" id="416586"/>
    <lineage>
        <taxon>Bacteria</taxon>
        <taxon>Bacillati</taxon>
        <taxon>Bacillota</taxon>
        <taxon>Negativicutes</taxon>
        <taxon>Selenomonadales</taxon>
        <taxon>Selenomonadaceae</taxon>
        <taxon>Selenomonas</taxon>
    </lineage>
</organism>
<dbReference type="Pfam" id="PF06925">
    <property type="entry name" value="MGDG_synth"/>
    <property type="match status" value="1"/>
</dbReference>
<dbReference type="EMBL" id="JABAFA010000021">
    <property type="protein sequence ID" value="NMD99159.1"/>
    <property type="molecule type" value="Genomic_DNA"/>
</dbReference>
<keyword evidence="8" id="KW-1185">Reference proteome</keyword>
<dbReference type="Pfam" id="PF04101">
    <property type="entry name" value="Glyco_tran_28_C"/>
    <property type="match status" value="1"/>
</dbReference>
<proteinExistence type="inferred from homology"/>
<gene>
    <name evidence="7" type="ORF">HF878_06690</name>
</gene>
<evidence type="ECO:0000313" key="7">
    <source>
        <dbReference type="EMBL" id="NMD99159.1"/>
    </source>
</evidence>
<feature type="domain" description="Diacylglycerol glucosyltransferase N-terminal" evidence="6">
    <location>
        <begin position="15"/>
        <end position="180"/>
    </location>
</feature>
<name>A0A848B4G3_9FIRM</name>
<dbReference type="RefSeq" id="WP_170077567.1">
    <property type="nucleotide sequence ID" value="NZ_JABAFA010000021.1"/>
</dbReference>
<accession>A0A848B4G3</accession>
<comment type="subcellular location">
    <subcellularLocation>
        <location evidence="1">Membrane</location>
    </subcellularLocation>
</comment>
<dbReference type="AlphaFoldDB" id="A0A848B4G3"/>
<keyword evidence="4 7" id="KW-0808">Transferase</keyword>
<evidence type="ECO:0000256" key="4">
    <source>
        <dbReference type="ARBA" id="ARBA00022679"/>
    </source>
</evidence>
<feature type="domain" description="Glycosyl transferase family 28 C-terminal" evidence="5">
    <location>
        <begin position="206"/>
        <end position="359"/>
    </location>
</feature>
<dbReference type="GO" id="GO:0016758">
    <property type="term" value="F:hexosyltransferase activity"/>
    <property type="evidence" value="ECO:0007669"/>
    <property type="project" value="InterPro"/>
</dbReference>
<reference evidence="7 8" key="1">
    <citation type="submission" date="2020-04" db="EMBL/GenBank/DDBJ databases">
        <authorList>
            <person name="Hitch T.C.A."/>
            <person name="Wylensek D."/>
            <person name="Clavel T."/>
        </authorList>
    </citation>
    <scope>NUCLEOTIDE SEQUENCE [LARGE SCALE GENOMIC DNA]</scope>
    <source>
        <strain evidence="7 8">PG-130-P53-12</strain>
    </source>
</reference>
<sequence>MKRYLIMTASIGSGHIKAAEAIARELRAADAEAIIEVVDFMSRGVSTLHWLLKKIYLLMLAFVPDLYDRCYKFSGGGAIGTLTQDAFALVMYHRMARLIDAFSPDVVICTHPFPEGACSLIKRLSRRRFRLVAVLTDYSLHQIWIYPRVDDYFVAIPAMQQGLIARGFPADAVHVTGIPVDRALLRLPEKRRARELLGLAADAPTVLLMGGGLGLGGIEAMLDELEGIEGRLTLLVIAGRNEDLELAIRARVATSRHALYVWGFTQRATLLMRAADLLVTKPGALTVSEAFALGLPTVLHDPIPGPEEENAVYATQHGASLWVHPGESLAEAVRRLLENPAKQAALSRGARSCARPDAAREIVSMLTDSEDDSNKF</sequence>
<comment type="caution">
    <text evidence="7">The sequence shown here is derived from an EMBL/GenBank/DDBJ whole genome shotgun (WGS) entry which is preliminary data.</text>
</comment>
<dbReference type="InterPro" id="IPR007235">
    <property type="entry name" value="Glyco_trans_28_C"/>
</dbReference>
<dbReference type="InterPro" id="IPR050519">
    <property type="entry name" value="Glycosyltransf_28_UgtP"/>
</dbReference>
<dbReference type="PANTHER" id="PTHR43025">
    <property type="entry name" value="MONOGALACTOSYLDIACYLGLYCEROL SYNTHASE"/>
    <property type="match status" value="1"/>
</dbReference>
<evidence type="ECO:0000313" key="8">
    <source>
        <dbReference type="Proteomes" id="UP000543804"/>
    </source>
</evidence>
<keyword evidence="3" id="KW-0328">Glycosyltransferase</keyword>
<evidence type="ECO:0000259" key="5">
    <source>
        <dbReference type="Pfam" id="PF04101"/>
    </source>
</evidence>
<dbReference type="PANTHER" id="PTHR43025:SF3">
    <property type="entry name" value="MONOGALACTOSYLDIACYLGLYCEROL SYNTHASE 1, CHLOROPLASTIC"/>
    <property type="match status" value="1"/>
</dbReference>
<dbReference type="SUPFAM" id="SSF53756">
    <property type="entry name" value="UDP-Glycosyltransferase/glycogen phosphorylase"/>
    <property type="match status" value="1"/>
</dbReference>
<dbReference type="GO" id="GO:0009247">
    <property type="term" value="P:glycolipid biosynthetic process"/>
    <property type="evidence" value="ECO:0007669"/>
    <property type="project" value="InterPro"/>
</dbReference>
<dbReference type="Proteomes" id="UP000543804">
    <property type="component" value="Unassembled WGS sequence"/>
</dbReference>
<protein>
    <submittedName>
        <fullName evidence="7">Glycosyltransferase</fullName>
    </submittedName>
</protein>